<evidence type="ECO:0000259" key="9">
    <source>
        <dbReference type="PROSITE" id="PS50113"/>
    </source>
</evidence>
<evidence type="ECO:0000259" key="7">
    <source>
        <dbReference type="PROSITE" id="PS50110"/>
    </source>
</evidence>
<evidence type="ECO:0000256" key="2">
    <source>
        <dbReference type="ARBA" id="ARBA00012438"/>
    </source>
</evidence>
<dbReference type="GO" id="GO:0000155">
    <property type="term" value="F:phosphorelay sensor kinase activity"/>
    <property type="evidence" value="ECO:0007669"/>
    <property type="project" value="InterPro"/>
</dbReference>
<dbReference type="CDD" id="cd00130">
    <property type="entry name" value="PAS"/>
    <property type="match status" value="1"/>
</dbReference>
<dbReference type="SMART" id="SM00448">
    <property type="entry name" value="REC"/>
    <property type="match status" value="1"/>
</dbReference>
<dbReference type="AlphaFoldDB" id="A0A1V2H338"/>
<dbReference type="InterPro" id="IPR035965">
    <property type="entry name" value="PAS-like_dom_sf"/>
</dbReference>
<dbReference type="InterPro" id="IPR000014">
    <property type="entry name" value="PAS"/>
</dbReference>
<dbReference type="InterPro" id="IPR001789">
    <property type="entry name" value="Sig_transdc_resp-reg_receiver"/>
</dbReference>
<keyword evidence="3 4" id="KW-0597">Phosphoprotein</keyword>
<dbReference type="Gene3D" id="3.40.50.2300">
    <property type="match status" value="1"/>
</dbReference>
<reference evidence="10 11" key="1">
    <citation type="submission" date="2016-10" db="EMBL/GenBank/DDBJ databases">
        <title>Draft Genome sequence of Roseomonas sp. strain M3.</title>
        <authorList>
            <person name="Subhash Y."/>
            <person name="Lee S."/>
        </authorList>
    </citation>
    <scope>NUCLEOTIDE SEQUENCE [LARGE SCALE GENOMIC DNA]</scope>
    <source>
        <strain evidence="10 11">M3</strain>
    </source>
</reference>
<dbReference type="NCBIfam" id="NF010076">
    <property type="entry name" value="PRK13557.1"/>
    <property type="match status" value="1"/>
</dbReference>
<keyword evidence="10" id="KW-0418">Kinase</keyword>
<feature type="modified residue" description="4-aspartylphosphate" evidence="4">
    <location>
        <position position="469"/>
    </location>
</feature>
<feature type="domain" description="PAS" evidence="8">
    <location>
        <begin position="28"/>
        <end position="101"/>
    </location>
</feature>
<dbReference type="Pfam" id="PF00072">
    <property type="entry name" value="Response_reg"/>
    <property type="match status" value="1"/>
</dbReference>
<dbReference type="InterPro" id="IPR011006">
    <property type="entry name" value="CheY-like_superfamily"/>
</dbReference>
<dbReference type="CDD" id="cd00082">
    <property type="entry name" value="HisKA"/>
    <property type="match status" value="1"/>
</dbReference>
<dbReference type="PROSITE" id="PS50113">
    <property type="entry name" value="PAC"/>
    <property type="match status" value="1"/>
</dbReference>
<organism evidence="10 11">
    <name type="scientific">Teichococcus deserti</name>
    <dbReference type="NCBI Taxonomy" id="1817963"/>
    <lineage>
        <taxon>Bacteria</taxon>
        <taxon>Pseudomonadati</taxon>
        <taxon>Pseudomonadota</taxon>
        <taxon>Alphaproteobacteria</taxon>
        <taxon>Acetobacterales</taxon>
        <taxon>Roseomonadaceae</taxon>
        <taxon>Roseomonas</taxon>
    </lineage>
</organism>
<dbReference type="OrthoDB" id="9796100at2"/>
<dbReference type="Proteomes" id="UP000188879">
    <property type="component" value="Unassembled WGS sequence"/>
</dbReference>
<dbReference type="PROSITE" id="PS50109">
    <property type="entry name" value="HIS_KIN"/>
    <property type="match status" value="1"/>
</dbReference>
<dbReference type="SUPFAM" id="SSF55874">
    <property type="entry name" value="ATPase domain of HSP90 chaperone/DNA topoisomerase II/histidine kinase"/>
    <property type="match status" value="1"/>
</dbReference>
<comment type="catalytic activity">
    <reaction evidence="1">
        <text>ATP + protein L-histidine = ADP + protein N-phospho-L-histidine.</text>
        <dbReference type="EC" id="2.7.13.3"/>
    </reaction>
</comment>
<dbReference type="InterPro" id="IPR036890">
    <property type="entry name" value="HATPase_C_sf"/>
</dbReference>
<dbReference type="SUPFAM" id="SSF55785">
    <property type="entry name" value="PYP-like sensor domain (PAS domain)"/>
    <property type="match status" value="1"/>
</dbReference>
<feature type="region of interest" description="Disordered" evidence="5">
    <location>
        <begin position="1"/>
        <end position="21"/>
    </location>
</feature>
<evidence type="ECO:0000256" key="5">
    <source>
        <dbReference type="SAM" id="MobiDB-lite"/>
    </source>
</evidence>
<feature type="domain" description="Response regulatory" evidence="7">
    <location>
        <begin position="419"/>
        <end position="535"/>
    </location>
</feature>
<name>A0A1V2H338_9PROT</name>
<evidence type="ECO:0000256" key="1">
    <source>
        <dbReference type="ARBA" id="ARBA00000085"/>
    </source>
</evidence>
<dbReference type="InterPro" id="IPR000700">
    <property type="entry name" value="PAS-assoc_C"/>
</dbReference>
<dbReference type="Pfam" id="PF13426">
    <property type="entry name" value="PAS_9"/>
    <property type="match status" value="1"/>
</dbReference>
<dbReference type="SMART" id="SM00091">
    <property type="entry name" value="PAS"/>
    <property type="match status" value="1"/>
</dbReference>
<dbReference type="RefSeq" id="WP_076957524.1">
    <property type="nucleotide sequence ID" value="NZ_MLCO01000095.1"/>
</dbReference>
<dbReference type="Gene3D" id="3.30.565.10">
    <property type="entry name" value="Histidine kinase-like ATPase, C-terminal domain"/>
    <property type="match status" value="1"/>
</dbReference>
<proteinExistence type="predicted"/>
<dbReference type="PANTHER" id="PTHR43065">
    <property type="entry name" value="SENSOR HISTIDINE KINASE"/>
    <property type="match status" value="1"/>
</dbReference>
<dbReference type="SMART" id="SM00086">
    <property type="entry name" value="PAC"/>
    <property type="match status" value="1"/>
</dbReference>
<dbReference type="EC" id="2.7.13.3" evidence="2"/>
<dbReference type="NCBIfam" id="TIGR00229">
    <property type="entry name" value="sensory_box"/>
    <property type="match status" value="1"/>
</dbReference>
<dbReference type="InterPro" id="IPR003661">
    <property type="entry name" value="HisK_dim/P_dom"/>
</dbReference>
<dbReference type="Pfam" id="PF02518">
    <property type="entry name" value="HATPase_c"/>
    <property type="match status" value="1"/>
</dbReference>
<dbReference type="SMART" id="SM00388">
    <property type="entry name" value="HisKA"/>
    <property type="match status" value="1"/>
</dbReference>
<evidence type="ECO:0000259" key="8">
    <source>
        <dbReference type="PROSITE" id="PS50112"/>
    </source>
</evidence>
<dbReference type="Gene3D" id="1.10.287.130">
    <property type="match status" value="1"/>
</dbReference>
<keyword evidence="10" id="KW-0808">Transferase</keyword>
<evidence type="ECO:0000259" key="6">
    <source>
        <dbReference type="PROSITE" id="PS50109"/>
    </source>
</evidence>
<dbReference type="PANTHER" id="PTHR43065:SF42">
    <property type="entry name" value="TWO-COMPONENT SENSOR PPRA"/>
    <property type="match status" value="1"/>
</dbReference>
<gene>
    <name evidence="10" type="ORF">BKE38_11640</name>
</gene>
<dbReference type="SMART" id="SM00387">
    <property type="entry name" value="HATPase_c"/>
    <property type="match status" value="1"/>
</dbReference>
<dbReference type="PROSITE" id="PS50112">
    <property type="entry name" value="PAS"/>
    <property type="match status" value="1"/>
</dbReference>
<dbReference type="InterPro" id="IPR004358">
    <property type="entry name" value="Sig_transdc_His_kin-like_C"/>
</dbReference>
<dbReference type="PROSITE" id="PS50110">
    <property type="entry name" value="RESPONSE_REGULATORY"/>
    <property type="match status" value="1"/>
</dbReference>
<comment type="caution">
    <text evidence="10">The sequence shown here is derived from an EMBL/GenBank/DDBJ whole genome shotgun (WGS) entry which is preliminary data.</text>
</comment>
<dbReference type="InterPro" id="IPR003594">
    <property type="entry name" value="HATPase_dom"/>
</dbReference>
<dbReference type="CDD" id="cd18161">
    <property type="entry name" value="REC_hyHK_blue-like"/>
    <property type="match status" value="1"/>
</dbReference>
<dbReference type="InterPro" id="IPR036097">
    <property type="entry name" value="HisK_dim/P_sf"/>
</dbReference>
<sequence length="542" mass="58988">MPVERSRNTPALSDDARQSPDFARARDSRDIFFAAVETTRMPMTVTDPRQKDNPIIFANQAFLALTGYSAEELIGRNCRFLQGPETDRGTVDQVRQAIRDEQEIATEILNYRKNGSSFWNALYISPVHDSEGNLIYFFGSQLDVSRRRDAEDALRQAQKMEALGQLTGGIAHDFNNLLQVMSGYHELALAAIRRGGGAEARALGHIEAAHQAAMRAGTLTQQLLAFARKQRLEGRALNLNDTARAMLDLARRTLGGEAEVYAHLDETLWNCRVDPSQLEVSILNLLINARDALQGRPSPSVTLETRNHAVAAEDAANLAGLPPGRYACISVSDNGCGMSPQILARVLDPFFTTKEEGRGTGLGLSTVYGFAKQSGGTVRLYSEEGVGTTVRLYFPAAEEAGDSRAAPAARSMDRGGSELILVVEDRPEIGDVAEAFLEDFGYRILRAASGCEALQAIEAHPEVDLLFSDLIMPGGMNGVVLAREARRRRPGLKILLTTGYAEASVERIEAGGSEFEIINKPYGLQNLAKKVRLILDGPTGVG</sequence>
<dbReference type="PRINTS" id="PR00344">
    <property type="entry name" value="BCTRLSENSOR"/>
</dbReference>
<keyword evidence="11" id="KW-1185">Reference proteome</keyword>
<protein>
    <recommendedName>
        <fullName evidence="2">histidine kinase</fullName>
        <ecNumber evidence="2">2.7.13.3</ecNumber>
    </recommendedName>
</protein>
<evidence type="ECO:0000256" key="4">
    <source>
        <dbReference type="PROSITE-ProRule" id="PRU00169"/>
    </source>
</evidence>
<dbReference type="EMBL" id="MLCO01000095">
    <property type="protein sequence ID" value="ONG53581.1"/>
    <property type="molecule type" value="Genomic_DNA"/>
</dbReference>
<feature type="domain" description="PAC" evidence="9">
    <location>
        <begin position="102"/>
        <end position="156"/>
    </location>
</feature>
<evidence type="ECO:0000313" key="11">
    <source>
        <dbReference type="Proteomes" id="UP000188879"/>
    </source>
</evidence>
<dbReference type="SUPFAM" id="SSF47384">
    <property type="entry name" value="Homodimeric domain of signal transducing histidine kinase"/>
    <property type="match status" value="1"/>
</dbReference>
<dbReference type="InterPro" id="IPR001610">
    <property type="entry name" value="PAC"/>
</dbReference>
<accession>A0A1V2H338</accession>
<dbReference type="InterPro" id="IPR005467">
    <property type="entry name" value="His_kinase_dom"/>
</dbReference>
<evidence type="ECO:0000313" key="10">
    <source>
        <dbReference type="EMBL" id="ONG53581.1"/>
    </source>
</evidence>
<feature type="domain" description="Histidine kinase" evidence="6">
    <location>
        <begin position="169"/>
        <end position="398"/>
    </location>
</feature>
<evidence type="ECO:0000256" key="3">
    <source>
        <dbReference type="ARBA" id="ARBA00022553"/>
    </source>
</evidence>
<dbReference type="Gene3D" id="3.30.450.20">
    <property type="entry name" value="PAS domain"/>
    <property type="match status" value="1"/>
</dbReference>
<dbReference type="SUPFAM" id="SSF52172">
    <property type="entry name" value="CheY-like"/>
    <property type="match status" value="1"/>
</dbReference>